<dbReference type="Pfam" id="PF24652">
    <property type="entry name" value="CEP76_C"/>
    <property type="match status" value="1"/>
</dbReference>
<dbReference type="InterPro" id="IPR041510">
    <property type="entry name" value="DUF5523"/>
</dbReference>
<dbReference type="Gene3D" id="2.60.40.150">
    <property type="entry name" value="C2 domain"/>
    <property type="match status" value="1"/>
</dbReference>
<evidence type="ECO:0000259" key="2">
    <source>
        <dbReference type="PROSITE" id="PS50004"/>
    </source>
</evidence>
<dbReference type="Pfam" id="PF24656">
    <property type="entry name" value="CEPT76_peptidase"/>
    <property type="match status" value="1"/>
</dbReference>
<sequence length="1348" mass="156051">MLMLPNGKKGNVQDKIERKKKSLQKESAREEQTEGNEHVYKLQIKGAIDQNPEKDIVVVTDIEKQRILTETLRDRVRGKFKAVKAAQEDSFPEKQDSLNAEYEVNFENEVPLDEGFEFFTSSFEDHSKLKETEQTDDMKSITGTGQNNYDLNEQTPLLNHVERVLLPELLEVKPPEYECRNFDKHFNQLFVPSTSPVIHSSKLLNNMLPRLLEDEGFYIPKKPYISRTMCHKMENRLLQEKGGKVWFEESGEIMSLPSPIKQSNSCRVSFPVENSTQLKTMYKKLKALISATKLAEKNFRTSKLSTNTLKDYRTQIRLTCNSELDDCEGKISEDDEKVGFMSSTPAFQTTDFGQRNEFLFIPHLTFITEITAASMCPMDEQRRREKVKLEKYFIKIYYNNKLVSSTSEAPLHQDFKVIFQQVFRIQVLNWPQSLELEVFESSKRTTLLARVYLPIPNNVILKGKDVLDEVDFSCEQQVKPSDGAVGSNIPFFLDHYETEELCILTSGKIMYSLSWTVDDRGVLLAPTCQPAHVSYTSVPRSICSGKETGIWWHSDIQKLIAWAEEVNIDPNDPEYSDLFELIVYAKAEEQRDSKYFRLEQLQEQFNFVTPEEIKNCKRFQLLQLRSLGQLNSCCFQQIPLYDREIPDTVFQEYGSQLEKDILMTDLDPISAERSSSANYIRMMRKQVTQQIVTIRHKCSLSDIVSEYEEIISMSQLSDAIFKLGERKRHLKPQRKERRKIPGQTVSDGDVKLLIRILRAYNIPAKKVPATKVAVMHSASYLPVRMSRGRHIFSGNLSYTADLLNEVVVHPFVEVTFQNTIYQTTTADGSHPCWNEELQVDFICPGRDYTFSGLSKIKDKININIFDECMIEKHEDACPKSCSSHSYIRKNWLGSVTFPFSALLEQSKICGTFQVNTPPVLHGYTWSKTYVPPKEECYGQDLKAYTFLTIFATIEPQLSSAENNLESDKLVDHEAETPLQRAYIFKQTCKALFPKRRLLTSVFNYQGTDILVTEYIMTLNPPQQLLDMYPDDLNSTSDLISRFVSLIPCISDAVDEKDDIDVWMTSEDCIKMGICNKEEHAVLLCNYFLYIRKKAWVLLGTSVLEGKVAYVATLENGEYFLWNPLTGHCYRQFDAFCPLQSIDCLISRENVWFNIQQNNSPMCVNFDISKECFWRQLLPCSALHLKNQTIQTEEIVYVPTDEGSLEELQNRSLKALLHKLFLNFHPKRIEKTLKNKMMEWRSQHPTRWHRQCTSVLRQILPKLELRNGHVSKEKEENYLETFQEHYWVTGFPIQMPYLDVQSITEAVYQTGIHSSEVPNTEFALAVYIHPYPNNILSVWIYLVSLIRHQ</sequence>
<dbReference type="SUPFAM" id="SSF49562">
    <property type="entry name" value="C2 domain (Calcium/lipid-binding domain, CaLB)"/>
    <property type="match status" value="1"/>
</dbReference>
<dbReference type="PROSITE" id="PS50004">
    <property type="entry name" value="C2"/>
    <property type="match status" value="1"/>
</dbReference>
<dbReference type="InterPro" id="IPR035892">
    <property type="entry name" value="C2_domain_sf"/>
</dbReference>
<evidence type="ECO:0000313" key="3">
    <source>
        <dbReference type="Proteomes" id="UP001652642"/>
    </source>
</evidence>
<accession>A0ABM5G1C7</accession>
<dbReference type="GeneID" id="110073585"/>
<gene>
    <name evidence="4" type="primary">CC2D2B</name>
</gene>
<name>A0ABM5G1C7_9SAUR</name>
<reference evidence="4" key="1">
    <citation type="submission" date="2025-08" db="UniProtKB">
        <authorList>
            <consortium name="RefSeq"/>
        </authorList>
    </citation>
    <scope>IDENTIFICATION</scope>
</reference>
<dbReference type="InterPro" id="IPR052434">
    <property type="entry name" value="Tectonic-like_complex_comp"/>
</dbReference>
<dbReference type="SMART" id="SM00239">
    <property type="entry name" value="C2"/>
    <property type="match status" value="1"/>
</dbReference>
<evidence type="ECO:0000256" key="1">
    <source>
        <dbReference type="SAM" id="MobiDB-lite"/>
    </source>
</evidence>
<dbReference type="Proteomes" id="UP001652642">
    <property type="component" value="Chromosome 3"/>
</dbReference>
<dbReference type="PANTHER" id="PTHR20837:SF2">
    <property type="entry name" value="PROTEIN CC2D2B"/>
    <property type="match status" value="1"/>
</dbReference>
<dbReference type="InterPro" id="IPR000008">
    <property type="entry name" value="C2_dom"/>
</dbReference>
<dbReference type="InterPro" id="IPR028928">
    <property type="entry name" value="CC2D2AN-C2"/>
</dbReference>
<protein>
    <submittedName>
        <fullName evidence="4">Protein CC2D2B isoform X9</fullName>
    </submittedName>
</protein>
<feature type="compositionally biased region" description="Basic and acidic residues" evidence="1">
    <location>
        <begin position="11"/>
        <end position="36"/>
    </location>
</feature>
<feature type="region of interest" description="Disordered" evidence="1">
    <location>
        <begin position="1"/>
        <end position="36"/>
    </location>
</feature>
<organism evidence="3 4">
    <name type="scientific">Pogona vitticeps</name>
    <name type="common">central bearded dragon</name>
    <dbReference type="NCBI Taxonomy" id="103695"/>
    <lineage>
        <taxon>Eukaryota</taxon>
        <taxon>Metazoa</taxon>
        <taxon>Chordata</taxon>
        <taxon>Craniata</taxon>
        <taxon>Vertebrata</taxon>
        <taxon>Euteleostomi</taxon>
        <taxon>Lepidosauria</taxon>
        <taxon>Squamata</taxon>
        <taxon>Bifurcata</taxon>
        <taxon>Unidentata</taxon>
        <taxon>Episquamata</taxon>
        <taxon>Toxicofera</taxon>
        <taxon>Iguania</taxon>
        <taxon>Acrodonta</taxon>
        <taxon>Agamidae</taxon>
        <taxon>Amphibolurinae</taxon>
        <taxon>Pogona</taxon>
    </lineage>
</organism>
<evidence type="ECO:0000313" key="4">
    <source>
        <dbReference type="RefSeq" id="XP_072851451.1"/>
    </source>
</evidence>
<dbReference type="RefSeq" id="XP_072851451.1">
    <property type="nucleotide sequence ID" value="XM_072995350.1"/>
</dbReference>
<proteinExistence type="predicted"/>
<dbReference type="Pfam" id="PF17661">
    <property type="entry name" value="DUF5523"/>
    <property type="match status" value="1"/>
</dbReference>
<keyword evidence="3" id="KW-1185">Reference proteome</keyword>
<dbReference type="InterPro" id="IPR056288">
    <property type="entry name" value="CEP76_C"/>
</dbReference>
<dbReference type="InterPro" id="IPR056290">
    <property type="entry name" value="CEPT76/DRC7_peptidase-like_dom"/>
</dbReference>
<dbReference type="PANTHER" id="PTHR20837">
    <property type="entry name" value="CENTROSOMAL PROTEIN-RELATED"/>
    <property type="match status" value="1"/>
</dbReference>
<dbReference type="Pfam" id="PF15625">
    <property type="entry name" value="CC2D2AN-C2"/>
    <property type="match status" value="1"/>
</dbReference>
<feature type="domain" description="C2" evidence="2">
    <location>
        <begin position="763"/>
        <end position="912"/>
    </location>
</feature>